<gene>
    <name evidence="1" type="ORF">ILYODFUR_005979</name>
</gene>
<protein>
    <recommendedName>
        <fullName evidence="3">Secreted protein</fullName>
    </recommendedName>
</protein>
<evidence type="ECO:0000313" key="2">
    <source>
        <dbReference type="Proteomes" id="UP001482620"/>
    </source>
</evidence>
<reference evidence="1 2" key="1">
    <citation type="submission" date="2021-06" db="EMBL/GenBank/DDBJ databases">
        <authorList>
            <person name="Palmer J.M."/>
        </authorList>
    </citation>
    <scope>NUCLEOTIDE SEQUENCE [LARGE SCALE GENOMIC DNA]</scope>
    <source>
        <strain evidence="2">if_2019</strain>
        <tissue evidence="1">Muscle</tissue>
    </source>
</reference>
<name>A0ABV0SVK1_9TELE</name>
<proteinExistence type="predicted"/>
<sequence>MSLVVVVKELGLSLRLGTGSATLFVFLSWQHPSLLPLAASFTHTHTHTHPPTHICSVSPFLEPVTITGKIERTICNSVTFMTVHSLIRGLYFICATTHTHTDLVSWQK</sequence>
<dbReference type="Proteomes" id="UP001482620">
    <property type="component" value="Unassembled WGS sequence"/>
</dbReference>
<keyword evidence="2" id="KW-1185">Reference proteome</keyword>
<evidence type="ECO:0008006" key="3">
    <source>
        <dbReference type="Google" id="ProtNLM"/>
    </source>
</evidence>
<evidence type="ECO:0000313" key="1">
    <source>
        <dbReference type="EMBL" id="MEQ2224294.1"/>
    </source>
</evidence>
<accession>A0ABV0SVK1</accession>
<comment type="caution">
    <text evidence="1">The sequence shown here is derived from an EMBL/GenBank/DDBJ whole genome shotgun (WGS) entry which is preliminary data.</text>
</comment>
<organism evidence="1 2">
    <name type="scientific">Ilyodon furcidens</name>
    <name type="common">goldbreast splitfin</name>
    <dbReference type="NCBI Taxonomy" id="33524"/>
    <lineage>
        <taxon>Eukaryota</taxon>
        <taxon>Metazoa</taxon>
        <taxon>Chordata</taxon>
        <taxon>Craniata</taxon>
        <taxon>Vertebrata</taxon>
        <taxon>Euteleostomi</taxon>
        <taxon>Actinopterygii</taxon>
        <taxon>Neopterygii</taxon>
        <taxon>Teleostei</taxon>
        <taxon>Neoteleostei</taxon>
        <taxon>Acanthomorphata</taxon>
        <taxon>Ovalentaria</taxon>
        <taxon>Atherinomorphae</taxon>
        <taxon>Cyprinodontiformes</taxon>
        <taxon>Goodeidae</taxon>
        <taxon>Ilyodon</taxon>
    </lineage>
</organism>
<dbReference type="EMBL" id="JAHRIQ010011945">
    <property type="protein sequence ID" value="MEQ2224294.1"/>
    <property type="molecule type" value="Genomic_DNA"/>
</dbReference>